<name>A0A420Y1M6_9PEZI</name>
<evidence type="ECO:0000313" key="1">
    <source>
        <dbReference type="EMBL" id="RKU41827.1"/>
    </source>
</evidence>
<evidence type="ECO:0000313" key="2">
    <source>
        <dbReference type="Proteomes" id="UP000275385"/>
    </source>
</evidence>
<keyword evidence="2" id="KW-1185">Reference proteome</keyword>
<accession>A0A420Y1M6</accession>
<proteinExistence type="predicted"/>
<comment type="caution">
    <text evidence="1">The sequence shown here is derived from an EMBL/GenBank/DDBJ whole genome shotgun (WGS) entry which is preliminary data.</text>
</comment>
<organism evidence="1 2">
    <name type="scientific">Coniochaeta pulveracea</name>
    <dbReference type="NCBI Taxonomy" id="177199"/>
    <lineage>
        <taxon>Eukaryota</taxon>
        <taxon>Fungi</taxon>
        <taxon>Dikarya</taxon>
        <taxon>Ascomycota</taxon>
        <taxon>Pezizomycotina</taxon>
        <taxon>Sordariomycetes</taxon>
        <taxon>Sordariomycetidae</taxon>
        <taxon>Coniochaetales</taxon>
        <taxon>Coniochaetaceae</taxon>
        <taxon>Coniochaeta</taxon>
    </lineage>
</organism>
<dbReference type="AlphaFoldDB" id="A0A420Y1M6"/>
<dbReference type="EMBL" id="QVQW01000067">
    <property type="protein sequence ID" value="RKU41827.1"/>
    <property type="molecule type" value="Genomic_DNA"/>
</dbReference>
<dbReference type="Proteomes" id="UP000275385">
    <property type="component" value="Unassembled WGS sequence"/>
</dbReference>
<gene>
    <name evidence="1" type="ORF">DL546_004372</name>
</gene>
<reference evidence="1 2" key="1">
    <citation type="submission" date="2018-08" db="EMBL/GenBank/DDBJ databases">
        <title>Draft genome of the lignicolous fungus Coniochaeta pulveracea.</title>
        <authorList>
            <person name="Borstlap C.J."/>
            <person name="De Witt R.N."/>
            <person name="Botha A."/>
            <person name="Volschenk H."/>
        </authorList>
    </citation>
    <scope>NUCLEOTIDE SEQUENCE [LARGE SCALE GENOMIC DNA]</scope>
    <source>
        <strain evidence="1 2">CAB683</strain>
    </source>
</reference>
<sequence length="84" mass="8924">MRQGTLEEQRTAKETVLFENIDGFDVPEARLFNPPEGAISAEEIAKAKAGRLAHGDAVPPRPVENAIAAGACVPAYCSGPNYDL</sequence>
<protein>
    <submittedName>
        <fullName evidence="1">Uncharacterized protein</fullName>
    </submittedName>
</protein>